<dbReference type="Proteomes" id="UP000185192">
    <property type="component" value="Unassembled WGS sequence"/>
</dbReference>
<dbReference type="InterPro" id="IPR014347">
    <property type="entry name" value="Tautomerase/MIF_sf"/>
</dbReference>
<evidence type="ECO:0000259" key="3">
    <source>
        <dbReference type="Pfam" id="PF01361"/>
    </source>
</evidence>
<reference evidence="5" key="1">
    <citation type="submission" date="2016-11" db="EMBL/GenBank/DDBJ databases">
        <authorList>
            <person name="Varghese N."/>
            <person name="Submissions S."/>
        </authorList>
    </citation>
    <scope>NUCLEOTIDE SEQUENCE [LARGE SCALE GENOMIC DNA]</scope>
    <source>
        <strain evidence="5">DSM 22363</strain>
    </source>
</reference>
<protein>
    <submittedName>
        <fullName evidence="4">4-oxalocrotonate tautomerase</fullName>
    </submittedName>
</protein>
<dbReference type="Pfam" id="PF01361">
    <property type="entry name" value="Tautomerase"/>
    <property type="match status" value="1"/>
</dbReference>
<dbReference type="InterPro" id="IPR004370">
    <property type="entry name" value="4-OT-like_dom"/>
</dbReference>
<dbReference type="RefSeq" id="WP_074204429.1">
    <property type="nucleotide sequence ID" value="NZ_FSQW01000001.1"/>
</dbReference>
<evidence type="ECO:0000256" key="2">
    <source>
        <dbReference type="ARBA" id="ARBA00023235"/>
    </source>
</evidence>
<dbReference type="OrthoDB" id="3395834at2"/>
<dbReference type="GO" id="GO:0016853">
    <property type="term" value="F:isomerase activity"/>
    <property type="evidence" value="ECO:0007669"/>
    <property type="project" value="UniProtKB-KW"/>
</dbReference>
<dbReference type="STRING" id="1123272.SAMN02745824_1516"/>
<feature type="domain" description="4-oxalocrotonate tautomerase-like" evidence="3">
    <location>
        <begin position="3"/>
        <end position="57"/>
    </location>
</feature>
<name>A0A1N6D3W9_9SPHN</name>
<dbReference type="EMBL" id="FSQW01000001">
    <property type="protein sequence ID" value="SIN65518.1"/>
    <property type="molecule type" value="Genomic_DNA"/>
</dbReference>
<gene>
    <name evidence="4" type="ORF">SAMN02745824_1516</name>
</gene>
<keyword evidence="5" id="KW-1185">Reference proteome</keyword>
<sequence length="67" mass="7419">MAIVKVTMLKGRDQETKQRMVAGITEVMNREIDPDPSHVRVVIEEIEPGNYAVGGKCLDPGTKLPKK</sequence>
<dbReference type="Gene3D" id="3.30.429.10">
    <property type="entry name" value="Macrophage Migration Inhibitory Factor"/>
    <property type="match status" value="1"/>
</dbReference>
<dbReference type="SUPFAM" id="SSF55331">
    <property type="entry name" value="Tautomerase/MIF"/>
    <property type="match status" value="1"/>
</dbReference>
<keyword evidence="2" id="KW-0413">Isomerase</keyword>
<dbReference type="AlphaFoldDB" id="A0A1N6D3W9"/>
<dbReference type="PANTHER" id="PTHR35530">
    <property type="entry name" value="TAUTOMERASE-RELATED"/>
    <property type="match status" value="1"/>
</dbReference>
<evidence type="ECO:0000256" key="1">
    <source>
        <dbReference type="ARBA" id="ARBA00006723"/>
    </source>
</evidence>
<organism evidence="4 5">
    <name type="scientific">Parasphingorhabdus marina DSM 22363</name>
    <dbReference type="NCBI Taxonomy" id="1123272"/>
    <lineage>
        <taxon>Bacteria</taxon>
        <taxon>Pseudomonadati</taxon>
        <taxon>Pseudomonadota</taxon>
        <taxon>Alphaproteobacteria</taxon>
        <taxon>Sphingomonadales</taxon>
        <taxon>Sphingomonadaceae</taxon>
        <taxon>Parasphingorhabdus</taxon>
    </lineage>
</organism>
<evidence type="ECO:0000313" key="4">
    <source>
        <dbReference type="EMBL" id="SIN65518.1"/>
    </source>
</evidence>
<accession>A0A1N6D3W9</accession>
<proteinExistence type="inferred from homology"/>
<comment type="similarity">
    <text evidence="1">Belongs to the 4-oxalocrotonate tautomerase family.</text>
</comment>
<evidence type="ECO:0000313" key="5">
    <source>
        <dbReference type="Proteomes" id="UP000185192"/>
    </source>
</evidence>
<dbReference type="PANTHER" id="PTHR35530:SF1">
    <property type="entry name" value="2-HYDROXYMUCONATE TAUTOMERASE"/>
    <property type="match status" value="1"/>
</dbReference>